<dbReference type="NCBIfam" id="NF006873">
    <property type="entry name" value="PRK09369.1"/>
    <property type="match status" value="1"/>
</dbReference>
<evidence type="ECO:0000313" key="15">
    <source>
        <dbReference type="Proteomes" id="UP000037392"/>
    </source>
</evidence>
<comment type="catalytic activity">
    <reaction evidence="11 12">
        <text>phosphoenolpyruvate + UDP-N-acetyl-alpha-D-glucosamine = UDP-N-acetyl-3-O-(1-carboxyvinyl)-alpha-D-glucosamine + phosphate</text>
        <dbReference type="Rhea" id="RHEA:18681"/>
        <dbReference type="ChEBI" id="CHEBI:43474"/>
        <dbReference type="ChEBI" id="CHEBI:57705"/>
        <dbReference type="ChEBI" id="CHEBI:58702"/>
        <dbReference type="ChEBI" id="CHEBI:68483"/>
        <dbReference type="EC" id="2.5.1.7"/>
    </reaction>
</comment>
<sequence>MSVIQVFGLTPLKGEISIQGSKNAVLPMMAAAVLHRGITVLTNVPVIRDVACMLDILEFLGARCCHKGDCLVIDARNITQTSIPERYVTAMRSSIVVLSALLGRMGEGCSCYPGGCLIGARPIDLHLMVLKSLGAEISETEGHIRAACGKGLTGTEIHLPYPSVGATEQAILGSVLARDVTIIHGAAREPEISQLCRFLNNMGAVICGMGTDHLMIQGVEELHDSSFRVEGDRIVAGTYAAAVAAATGSVILREVCPTELEVPLEMLKQAGVSVRIEKCCKQIRIEMKQRPGCLNIKTGPYPQFPTDLQSPFMAFLASGEGTSTIEERVFEGRFATVRSLIRMGASIRTEERKAVIEGHYPLKGAEVSASDLRGGAALAVAALAAQGETLIRDCHHIERGYEDICRDMAVLGADIRWLERE</sequence>
<dbReference type="EC" id="2.5.1.7" evidence="12"/>
<evidence type="ECO:0000256" key="8">
    <source>
        <dbReference type="ARBA" id="ARBA00023306"/>
    </source>
</evidence>
<protein>
    <recommendedName>
        <fullName evidence="12">UDP-N-acetylglucosamine 1-carboxyvinyltransferase</fullName>
        <ecNumber evidence="12">2.5.1.7</ecNumber>
    </recommendedName>
    <alternativeName>
        <fullName evidence="12">Enoylpyruvate transferase</fullName>
    </alternativeName>
    <alternativeName>
        <fullName evidence="12">UDP-N-acetylglucosamine enolpyruvyl transferase</fullName>
        <shortName evidence="12">EPT</shortName>
    </alternativeName>
</protein>
<comment type="caution">
    <text evidence="14">The sequence shown here is derived from an EMBL/GenBank/DDBJ whole genome shotgun (WGS) entry which is preliminary data.</text>
</comment>
<dbReference type="NCBIfam" id="TIGR01072">
    <property type="entry name" value="murA"/>
    <property type="match status" value="1"/>
</dbReference>
<proteinExistence type="inferred from homology"/>
<comment type="similarity">
    <text evidence="10 12">Belongs to the EPSP synthase family. MurA subfamily.</text>
</comment>
<keyword evidence="9 12" id="KW-0961">Cell wall biogenesis/degradation</keyword>
<dbReference type="GO" id="GO:0008360">
    <property type="term" value="P:regulation of cell shape"/>
    <property type="evidence" value="ECO:0007669"/>
    <property type="project" value="UniProtKB-KW"/>
</dbReference>
<dbReference type="InterPro" id="IPR001986">
    <property type="entry name" value="Enolpyruvate_Tfrase_dom"/>
</dbReference>
<keyword evidence="3 12" id="KW-0963">Cytoplasm</keyword>
<dbReference type="PANTHER" id="PTHR43783:SF1">
    <property type="entry name" value="UDP-N-ACETYLGLUCOSAMINE 1-CARBOXYVINYLTRANSFERASE"/>
    <property type="match status" value="1"/>
</dbReference>
<dbReference type="InterPro" id="IPR013792">
    <property type="entry name" value="RNA3'P_cycl/enolpyr_Trfase_a/b"/>
</dbReference>
<comment type="function">
    <text evidence="12">Cell wall formation. Adds enolpyruvyl to UDP-N-acetylglucosamine.</text>
</comment>
<keyword evidence="5 12" id="KW-0808">Transferase</keyword>
<dbReference type="SUPFAM" id="SSF55205">
    <property type="entry name" value="EPT/RTPC-like"/>
    <property type="match status" value="1"/>
</dbReference>
<comment type="caution">
    <text evidence="12">Lacks conserved residue(s) required for the propagation of feature annotation.</text>
</comment>
<dbReference type="UniPathway" id="UPA00219"/>
<organism evidence="14 15">
    <name type="scientific">[Clostridium] citroniae WAL-19142</name>
    <dbReference type="NCBI Taxonomy" id="742734"/>
    <lineage>
        <taxon>Bacteria</taxon>
        <taxon>Bacillati</taxon>
        <taxon>Bacillota</taxon>
        <taxon>Clostridia</taxon>
        <taxon>Lachnospirales</taxon>
        <taxon>Lachnospiraceae</taxon>
        <taxon>Enterocloster</taxon>
    </lineage>
</organism>
<evidence type="ECO:0000256" key="12">
    <source>
        <dbReference type="HAMAP-Rule" id="MF_00111"/>
    </source>
</evidence>
<feature type="binding site" evidence="12">
    <location>
        <position position="307"/>
    </location>
    <ligand>
        <name>UDP-N-acetyl-alpha-D-glucosamine</name>
        <dbReference type="ChEBI" id="CHEBI:57705"/>
    </ligand>
</feature>
<dbReference type="RefSeq" id="WP_007863645.1">
    <property type="nucleotide sequence ID" value="NZ_KQ235881.1"/>
</dbReference>
<evidence type="ECO:0000256" key="3">
    <source>
        <dbReference type="ARBA" id="ARBA00022490"/>
    </source>
</evidence>
<keyword evidence="8 12" id="KW-0131">Cell cycle</keyword>
<gene>
    <name evidence="12" type="primary">murA</name>
    <name evidence="14" type="ORF">HMPREF9470_04090</name>
</gene>
<dbReference type="GO" id="GO:0008760">
    <property type="term" value="F:UDP-N-acetylglucosamine 1-carboxyvinyltransferase activity"/>
    <property type="evidence" value="ECO:0007669"/>
    <property type="project" value="UniProtKB-UniRule"/>
</dbReference>
<evidence type="ECO:0000256" key="6">
    <source>
        <dbReference type="ARBA" id="ARBA00022960"/>
    </source>
</evidence>
<keyword evidence="4 12" id="KW-0132">Cell division</keyword>
<dbReference type="AlphaFoldDB" id="A0A0J9ELT5"/>
<name>A0A0J9ELT5_9FIRM</name>
<evidence type="ECO:0000313" key="14">
    <source>
        <dbReference type="EMBL" id="KMW16590.1"/>
    </source>
</evidence>
<feature type="binding site" evidence="12">
    <location>
        <position position="92"/>
    </location>
    <ligand>
        <name>UDP-N-acetyl-alpha-D-glucosamine</name>
        <dbReference type="ChEBI" id="CHEBI:57705"/>
    </ligand>
</feature>
<evidence type="ECO:0000256" key="4">
    <source>
        <dbReference type="ARBA" id="ARBA00022618"/>
    </source>
</evidence>
<accession>A0A0J9ELT5</accession>
<dbReference type="GO" id="GO:0019277">
    <property type="term" value="P:UDP-N-acetylgalactosamine biosynthetic process"/>
    <property type="evidence" value="ECO:0007669"/>
    <property type="project" value="InterPro"/>
</dbReference>
<feature type="binding site" evidence="12">
    <location>
        <position position="329"/>
    </location>
    <ligand>
        <name>UDP-N-acetyl-alpha-D-glucosamine</name>
        <dbReference type="ChEBI" id="CHEBI:57705"/>
    </ligand>
</feature>
<comment type="subcellular location">
    <subcellularLocation>
        <location evidence="1 12">Cytoplasm</location>
    </subcellularLocation>
</comment>
<evidence type="ECO:0000256" key="11">
    <source>
        <dbReference type="ARBA" id="ARBA00047527"/>
    </source>
</evidence>
<dbReference type="PATRIC" id="fig|742734.4.peg.4381"/>
<evidence type="ECO:0000256" key="10">
    <source>
        <dbReference type="ARBA" id="ARBA00038367"/>
    </source>
</evidence>
<feature type="modified residue" description="2-(S-cysteinyl)pyruvic acid O-phosphothioketal" evidence="12">
    <location>
        <position position="116"/>
    </location>
</feature>
<dbReference type="CDD" id="cd01555">
    <property type="entry name" value="UdpNAET"/>
    <property type="match status" value="1"/>
</dbReference>
<feature type="binding site" evidence="12">
    <location>
        <begin position="22"/>
        <end position="23"/>
    </location>
    <ligand>
        <name>phosphoenolpyruvate</name>
        <dbReference type="ChEBI" id="CHEBI:58702"/>
    </ligand>
</feature>
<keyword evidence="6 12" id="KW-0133">Cell shape</keyword>
<evidence type="ECO:0000256" key="1">
    <source>
        <dbReference type="ARBA" id="ARBA00004496"/>
    </source>
</evidence>
<dbReference type="OrthoDB" id="9803760at2"/>
<evidence type="ECO:0000256" key="5">
    <source>
        <dbReference type="ARBA" id="ARBA00022679"/>
    </source>
</evidence>
<dbReference type="InterPro" id="IPR036968">
    <property type="entry name" value="Enolpyruvate_Tfrase_sf"/>
</dbReference>
<feature type="binding site" evidence="12">
    <location>
        <begin position="121"/>
        <end position="125"/>
    </location>
    <ligand>
        <name>UDP-N-acetyl-alpha-D-glucosamine</name>
        <dbReference type="ChEBI" id="CHEBI:57705"/>
    </ligand>
</feature>
<dbReference type="GO" id="GO:0051301">
    <property type="term" value="P:cell division"/>
    <property type="evidence" value="ECO:0007669"/>
    <property type="project" value="UniProtKB-KW"/>
</dbReference>
<feature type="domain" description="Enolpyruvate transferase" evidence="13">
    <location>
        <begin position="10"/>
        <end position="407"/>
    </location>
</feature>
<evidence type="ECO:0000256" key="2">
    <source>
        <dbReference type="ARBA" id="ARBA00004752"/>
    </source>
</evidence>
<evidence type="ECO:0000259" key="13">
    <source>
        <dbReference type="Pfam" id="PF00275"/>
    </source>
</evidence>
<dbReference type="HAMAP" id="MF_00111">
    <property type="entry name" value="MurA"/>
    <property type="match status" value="1"/>
</dbReference>
<feature type="active site" description="Proton donor" evidence="12">
    <location>
        <position position="116"/>
    </location>
</feature>
<dbReference type="PANTHER" id="PTHR43783">
    <property type="entry name" value="UDP-N-ACETYLGLUCOSAMINE 1-CARBOXYVINYLTRANSFERASE"/>
    <property type="match status" value="1"/>
</dbReference>
<dbReference type="GeneID" id="93161547"/>
<comment type="pathway">
    <text evidence="2 12">Cell wall biogenesis; peptidoglycan biosynthesis.</text>
</comment>
<keyword evidence="7 12" id="KW-0573">Peptidoglycan synthesis</keyword>
<dbReference type="Gene3D" id="3.65.10.10">
    <property type="entry name" value="Enolpyruvate transferase domain"/>
    <property type="match status" value="2"/>
</dbReference>
<dbReference type="InterPro" id="IPR050068">
    <property type="entry name" value="MurA_subfamily"/>
</dbReference>
<dbReference type="InterPro" id="IPR005750">
    <property type="entry name" value="UDP_GlcNAc_COvinyl_MurA"/>
</dbReference>
<dbReference type="GO" id="GO:0009252">
    <property type="term" value="P:peptidoglycan biosynthetic process"/>
    <property type="evidence" value="ECO:0007669"/>
    <property type="project" value="UniProtKB-UniRule"/>
</dbReference>
<dbReference type="GO" id="GO:0071555">
    <property type="term" value="P:cell wall organization"/>
    <property type="evidence" value="ECO:0007669"/>
    <property type="project" value="UniProtKB-KW"/>
</dbReference>
<dbReference type="Proteomes" id="UP000037392">
    <property type="component" value="Unassembled WGS sequence"/>
</dbReference>
<reference evidence="14 15" key="1">
    <citation type="submission" date="2011-04" db="EMBL/GenBank/DDBJ databases">
        <title>The Genome Sequence of Clostridium citroniae WAL-19142.</title>
        <authorList>
            <consortium name="The Broad Institute Genome Sequencing Platform"/>
            <person name="Earl A."/>
            <person name="Ward D."/>
            <person name="Feldgarden M."/>
            <person name="Gevers D."/>
            <person name="Warren Y.A."/>
            <person name="Tyrrell K.L."/>
            <person name="Citron D.M."/>
            <person name="Goldstein E.J."/>
            <person name="Daigneault M."/>
            <person name="Allen-Vercoe E."/>
            <person name="Young S.K."/>
            <person name="Zeng Q."/>
            <person name="Gargeya S."/>
            <person name="Fitzgerald M."/>
            <person name="Haas B."/>
            <person name="Abouelleil A."/>
            <person name="Alvarado L."/>
            <person name="Arachchi H.M."/>
            <person name="Berlin A."/>
            <person name="Brown A."/>
            <person name="Chapman S.B."/>
            <person name="Chen Z."/>
            <person name="Dunbar C."/>
            <person name="Freedman E."/>
            <person name="Gearin G."/>
            <person name="Gellesch M."/>
            <person name="Goldberg J."/>
            <person name="Griggs A."/>
            <person name="Gujja S."/>
            <person name="Heilman E.R."/>
            <person name="Heiman D."/>
            <person name="Howarth C."/>
            <person name="Larson L."/>
            <person name="Lui A."/>
            <person name="MacDonald P.J."/>
            <person name="Mehta T."/>
            <person name="Montmayeur A."/>
            <person name="Murphy C."/>
            <person name="Neiman D."/>
            <person name="Pearson M."/>
            <person name="Priest M."/>
            <person name="Roberts A."/>
            <person name="Saif S."/>
            <person name="Shea T."/>
            <person name="Shenoy N."/>
            <person name="Sisk P."/>
            <person name="Stolte C."/>
            <person name="Sykes S."/>
            <person name="White J."/>
            <person name="Yandava C."/>
            <person name="Wortman J."/>
            <person name="Nusbaum C."/>
            <person name="Birren B."/>
        </authorList>
    </citation>
    <scope>NUCLEOTIDE SEQUENCE [LARGE SCALE GENOMIC DNA]</scope>
    <source>
        <strain evidence="14 15">WAL-19142</strain>
    </source>
</reference>
<evidence type="ECO:0000256" key="9">
    <source>
        <dbReference type="ARBA" id="ARBA00023316"/>
    </source>
</evidence>
<dbReference type="GO" id="GO:0005737">
    <property type="term" value="C:cytoplasm"/>
    <property type="evidence" value="ECO:0007669"/>
    <property type="project" value="UniProtKB-SubCell"/>
</dbReference>
<evidence type="ECO:0000256" key="7">
    <source>
        <dbReference type="ARBA" id="ARBA00022984"/>
    </source>
</evidence>
<dbReference type="EMBL" id="ADLK01000029">
    <property type="protein sequence ID" value="KMW16590.1"/>
    <property type="molecule type" value="Genomic_DNA"/>
</dbReference>
<dbReference type="Pfam" id="PF00275">
    <property type="entry name" value="EPSP_synthase"/>
    <property type="match status" value="1"/>
</dbReference>
<keyword evidence="12" id="KW-0670">Pyruvate</keyword>